<dbReference type="GO" id="GO:0044550">
    <property type="term" value="P:secondary metabolite biosynthetic process"/>
    <property type="evidence" value="ECO:0007669"/>
    <property type="project" value="TreeGrafter"/>
</dbReference>
<dbReference type="PANTHER" id="PTHR34069:SF2">
    <property type="entry name" value="BETA-KETOACYL-[ACYL-CARRIER-PROTEIN] SYNTHASE III"/>
    <property type="match status" value="1"/>
</dbReference>
<dbReference type="Gene3D" id="3.40.47.10">
    <property type="match status" value="1"/>
</dbReference>
<keyword evidence="7 13" id="KW-0276">Fatty acid metabolism</keyword>
<dbReference type="AlphaFoldDB" id="A0A506UR09"/>
<keyword evidence="18" id="KW-1185">Reference proteome</keyword>
<accession>A0A506UR09</accession>
<dbReference type="InterPro" id="IPR004655">
    <property type="entry name" value="FabH"/>
</dbReference>
<evidence type="ECO:0000256" key="11">
    <source>
        <dbReference type="ARBA" id="ARBA00023315"/>
    </source>
</evidence>
<evidence type="ECO:0000256" key="6">
    <source>
        <dbReference type="ARBA" id="ARBA00022679"/>
    </source>
</evidence>
<evidence type="ECO:0000256" key="8">
    <source>
        <dbReference type="ARBA" id="ARBA00023098"/>
    </source>
</evidence>
<sequence>MRGDTLSETIPDRPSTPLSDQNFPTSSPVQDIRPRARISGVGGCLPRQIVTNEDLAQRLETSDDWIRTRTGIRQRHIVSEGENAVSLAAQAARNALEQAGVGPQDVDAVIVATSTPDQVFPAVAVRVQAALGMRAGFGFDVSAACSGFIYALSTANAFIGTGMAKRVLVIGVEVFSRLLDWEDRATCVLFGDGAGAVLLEAGAAPGEGILSTHLHSDGTLGDLLYVDGAAGTGTNSVLKMQGREVFRHAVVRLAEAVDEALDANGLCGADIQWLVPHQANLRIIDGMAKRLALPAERVVVTVDRHANTSAASIPLALNEAVRDGRIRKGDLILMEALGGGLTWGSALLRY</sequence>
<dbReference type="GO" id="GO:0005737">
    <property type="term" value="C:cytoplasm"/>
    <property type="evidence" value="ECO:0007669"/>
    <property type="project" value="UniProtKB-SubCell"/>
</dbReference>
<evidence type="ECO:0000256" key="1">
    <source>
        <dbReference type="ARBA" id="ARBA00005194"/>
    </source>
</evidence>
<evidence type="ECO:0000313" key="17">
    <source>
        <dbReference type="EMBL" id="TPW35780.1"/>
    </source>
</evidence>
<evidence type="ECO:0000313" key="18">
    <source>
        <dbReference type="Proteomes" id="UP000315037"/>
    </source>
</evidence>
<comment type="similarity">
    <text evidence="2 13">Belongs to the thiolase-like superfamily. FabH family.</text>
</comment>
<dbReference type="InterPro" id="IPR016039">
    <property type="entry name" value="Thiolase-like"/>
</dbReference>
<feature type="active site" evidence="13">
    <location>
        <position position="307"/>
    </location>
</feature>
<keyword evidence="6 13" id="KW-0808">Transferase</keyword>
<comment type="catalytic activity">
    <reaction evidence="12">
        <text>malonyl-[ACP] + acetyl-CoA + H(+) = 3-oxobutanoyl-[ACP] + CO2 + CoA</text>
        <dbReference type="Rhea" id="RHEA:12080"/>
        <dbReference type="Rhea" id="RHEA-COMP:9623"/>
        <dbReference type="Rhea" id="RHEA-COMP:9625"/>
        <dbReference type="ChEBI" id="CHEBI:15378"/>
        <dbReference type="ChEBI" id="CHEBI:16526"/>
        <dbReference type="ChEBI" id="CHEBI:57287"/>
        <dbReference type="ChEBI" id="CHEBI:57288"/>
        <dbReference type="ChEBI" id="CHEBI:78449"/>
        <dbReference type="ChEBI" id="CHEBI:78450"/>
        <dbReference type="EC" id="2.3.1.180"/>
    </reaction>
    <physiologicalReaction direction="left-to-right" evidence="12">
        <dbReference type="Rhea" id="RHEA:12081"/>
    </physiologicalReaction>
</comment>
<feature type="region of interest" description="Disordered" evidence="14">
    <location>
        <begin position="1"/>
        <end position="32"/>
    </location>
</feature>
<dbReference type="GO" id="GO:0006633">
    <property type="term" value="P:fatty acid biosynthetic process"/>
    <property type="evidence" value="ECO:0007669"/>
    <property type="project" value="UniProtKB-UniRule"/>
</dbReference>
<feature type="active site" evidence="13">
    <location>
        <position position="145"/>
    </location>
</feature>
<dbReference type="HAMAP" id="MF_01815">
    <property type="entry name" value="FabH"/>
    <property type="match status" value="1"/>
</dbReference>
<feature type="active site" evidence="13">
    <location>
        <position position="277"/>
    </location>
</feature>
<dbReference type="NCBIfam" id="TIGR00747">
    <property type="entry name" value="fabH"/>
    <property type="match status" value="1"/>
</dbReference>
<evidence type="ECO:0000256" key="10">
    <source>
        <dbReference type="ARBA" id="ARBA00023268"/>
    </source>
</evidence>
<evidence type="ECO:0000256" key="2">
    <source>
        <dbReference type="ARBA" id="ARBA00008642"/>
    </source>
</evidence>
<comment type="subunit">
    <text evidence="13">Homodimer.</text>
</comment>
<evidence type="ECO:0000256" key="3">
    <source>
        <dbReference type="ARBA" id="ARBA00012333"/>
    </source>
</evidence>
<evidence type="ECO:0000259" key="16">
    <source>
        <dbReference type="Pfam" id="PF08545"/>
    </source>
</evidence>
<comment type="caution">
    <text evidence="17">The sequence shown here is derived from an EMBL/GenBank/DDBJ whole genome shotgun (WGS) entry which is preliminary data.</text>
</comment>
<keyword evidence="5 13" id="KW-0444">Lipid biosynthesis</keyword>
<gene>
    <name evidence="13" type="primary">fabH</name>
    <name evidence="17" type="ORF">E3202_02230</name>
</gene>
<dbReference type="EC" id="2.3.1.180" evidence="3 13"/>
<proteinExistence type="inferred from homology"/>
<dbReference type="InterPro" id="IPR013751">
    <property type="entry name" value="ACP_syn_III_N"/>
</dbReference>
<dbReference type="PANTHER" id="PTHR34069">
    <property type="entry name" value="3-OXOACYL-[ACYL-CARRIER-PROTEIN] SYNTHASE 3"/>
    <property type="match status" value="1"/>
</dbReference>
<feature type="domain" description="Beta-ketoacyl-[acyl-carrier-protein] synthase III C-terminal" evidence="15">
    <location>
        <begin position="261"/>
        <end position="350"/>
    </location>
</feature>
<dbReference type="SUPFAM" id="SSF53901">
    <property type="entry name" value="Thiolase-like"/>
    <property type="match status" value="1"/>
</dbReference>
<feature type="compositionally biased region" description="Polar residues" evidence="14">
    <location>
        <begin position="16"/>
        <end position="29"/>
    </location>
</feature>
<comment type="subcellular location">
    <subcellularLocation>
        <location evidence="13">Cytoplasm</location>
    </subcellularLocation>
</comment>
<dbReference type="NCBIfam" id="NF006829">
    <property type="entry name" value="PRK09352.1"/>
    <property type="match status" value="1"/>
</dbReference>
<evidence type="ECO:0000256" key="14">
    <source>
        <dbReference type="SAM" id="MobiDB-lite"/>
    </source>
</evidence>
<dbReference type="RefSeq" id="WP_141450743.1">
    <property type="nucleotide sequence ID" value="NZ_SORZ01000001.1"/>
</dbReference>
<dbReference type="InterPro" id="IPR013747">
    <property type="entry name" value="ACP_syn_III_C"/>
</dbReference>
<evidence type="ECO:0000256" key="13">
    <source>
        <dbReference type="HAMAP-Rule" id="MF_01815"/>
    </source>
</evidence>
<reference evidence="17 18" key="1">
    <citation type="submission" date="2019-03" db="EMBL/GenBank/DDBJ databases">
        <title>The complete genome sequence of Neokomagataea sp. Jb2 NBRC113641.</title>
        <authorList>
            <person name="Chua K.-O."/>
            <person name="Chan K.-G."/>
            <person name="See-Too W.-S."/>
        </authorList>
    </citation>
    <scope>NUCLEOTIDE SEQUENCE [LARGE SCALE GENOMIC DNA]</scope>
    <source>
        <strain evidence="17 18">Jb2</strain>
    </source>
</reference>
<keyword evidence="9 13" id="KW-0275">Fatty acid biosynthesis</keyword>
<comment type="pathway">
    <text evidence="1 13">Lipid metabolism; fatty acid biosynthesis.</text>
</comment>
<dbReference type="FunFam" id="3.40.47.10:FF:000004">
    <property type="entry name" value="3-oxoacyl-[acyl-carrier-protein] synthase 3"/>
    <property type="match status" value="1"/>
</dbReference>
<name>A0A506UR09_9PROT</name>
<feature type="domain" description="Beta-ketoacyl-[acyl-carrier-protein] synthase III N-terminal" evidence="16">
    <location>
        <begin position="139"/>
        <end position="218"/>
    </location>
</feature>
<dbReference type="EMBL" id="SORZ01000001">
    <property type="protein sequence ID" value="TPW35780.1"/>
    <property type="molecule type" value="Genomic_DNA"/>
</dbReference>
<organism evidence="17 18">
    <name type="scientific">Oecophyllibacter saccharovorans</name>
    <dbReference type="NCBI Taxonomy" id="2558360"/>
    <lineage>
        <taxon>Bacteria</taxon>
        <taxon>Pseudomonadati</taxon>
        <taxon>Pseudomonadota</taxon>
        <taxon>Alphaproteobacteria</taxon>
        <taxon>Acetobacterales</taxon>
        <taxon>Acetobacteraceae</taxon>
        <taxon>Oecophyllibacter</taxon>
    </lineage>
</organism>
<keyword evidence="8 13" id="KW-0443">Lipid metabolism</keyword>
<comment type="domain">
    <text evidence="13">The last Arg residue of the ACP-binding site is essential for the weak association between ACP/AcpP and FabH.</text>
</comment>
<evidence type="ECO:0000259" key="15">
    <source>
        <dbReference type="Pfam" id="PF08541"/>
    </source>
</evidence>
<dbReference type="Pfam" id="PF08545">
    <property type="entry name" value="ACP_syn_III"/>
    <property type="match status" value="1"/>
</dbReference>
<dbReference type="UniPathway" id="UPA00094"/>
<evidence type="ECO:0000256" key="4">
    <source>
        <dbReference type="ARBA" id="ARBA00022490"/>
    </source>
</evidence>
<evidence type="ECO:0000256" key="9">
    <source>
        <dbReference type="ARBA" id="ARBA00023160"/>
    </source>
</evidence>
<evidence type="ECO:0000256" key="12">
    <source>
        <dbReference type="ARBA" id="ARBA00051096"/>
    </source>
</evidence>
<dbReference type="CDD" id="cd00830">
    <property type="entry name" value="KAS_III"/>
    <property type="match status" value="1"/>
</dbReference>
<dbReference type="Proteomes" id="UP000315037">
    <property type="component" value="Unassembled WGS sequence"/>
</dbReference>
<evidence type="ECO:0000256" key="7">
    <source>
        <dbReference type="ARBA" id="ARBA00022832"/>
    </source>
</evidence>
<feature type="region of interest" description="ACP-binding" evidence="13">
    <location>
        <begin position="278"/>
        <end position="282"/>
    </location>
</feature>
<keyword evidence="4 13" id="KW-0963">Cytoplasm</keyword>
<protein>
    <recommendedName>
        <fullName evidence="3 13">Beta-ketoacyl-[acyl-carrier-protein] synthase III</fullName>
        <shortName evidence="13">Beta-ketoacyl-ACP synthase III</shortName>
        <shortName evidence="13">KAS III</shortName>
        <ecNumber evidence="3 13">2.3.1.180</ecNumber>
    </recommendedName>
    <alternativeName>
        <fullName evidence="13">3-oxoacyl-[acyl-carrier-protein] synthase 3</fullName>
    </alternativeName>
    <alternativeName>
        <fullName evidence="13">3-oxoacyl-[acyl-carrier-protein] synthase III</fullName>
    </alternativeName>
</protein>
<dbReference type="OrthoDB" id="9815506at2"/>
<dbReference type="Pfam" id="PF08541">
    <property type="entry name" value="ACP_syn_III_C"/>
    <property type="match status" value="1"/>
</dbReference>
<evidence type="ECO:0000256" key="5">
    <source>
        <dbReference type="ARBA" id="ARBA00022516"/>
    </source>
</evidence>
<keyword evidence="10 13" id="KW-0511">Multifunctional enzyme</keyword>
<dbReference type="GO" id="GO:0033818">
    <property type="term" value="F:beta-ketoacyl-acyl-carrier-protein synthase III activity"/>
    <property type="evidence" value="ECO:0007669"/>
    <property type="project" value="UniProtKB-UniRule"/>
</dbReference>
<keyword evidence="11 13" id="KW-0012">Acyltransferase</keyword>
<dbReference type="GO" id="GO:0004315">
    <property type="term" value="F:3-oxoacyl-[acyl-carrier-protein] synthase activity"/>
    <property type="evidence" value="ECO:0007669"/>
    <property type="project" value="InterPro"/>
</dbReference>
<comment type="function">
    <text evidence="13">Catalyzes the condensation reaction of fatty acid synthesis by the addition to an acyl acceptor of two carbons from malonyl-ACP. Catalyzes the first condensation reaction which initiates fatty acid synthesis and may therefore play a role in governing the total rate of fatty acid production. Possesses both acetoacetyl-ACP synthase and acetyl transacylase activities. Its substrate specificity determines the biosynthesis of branched-chain and/or straight-chain of fatty acids.</text>
</comment>